<gene>
    <name evidence="2" type="ORF">SAMN05660964_00766</name>
</gene>
<dbReference type="InterPro" id="IPR000157">
    <property type="entry name" value="TIR_dom"/>
</dbReference>
<accession>A0A1H3XPS2</accession>
<dbReference type="EMBL" id="FNQP01000003">
    <property type="protein sequence ID" value="SEA01343.1"/>
    <property type="molecule type" value="Genomic_DNA"/>
</dbReference>
<evidence type="ECO:0000313" key="3">
    <source>
        <dbReference type="Proteomes" id="UP000199397"/>
    </source>
</evidence>
<evidence type="ECO:0000259" key="1">
    <source>
        <dbReference type="PROSITE" id="PS50104"/>
    </source>
</evidence>
<dbReference type="Proteomes" id="UP000199397">
    <property type="component" value="Unassembled WGS sequence"/>
</dbReference>
<keyword evidence="3" id="KW-1185">Reference proteome</keyword>
<dbReference type="STRING" id="525918.SAMN05660964_00766"/>
<proteinExistence type="predicted"/>
<reference evidence="2 3" key="1">
    <citation type="submission" date="2016-10" db="EMBL/GenBank/DDBJ databases">
        <authorList>
            <person name="de Groot N.N."/>
        </authorList>
    </citation>
    <scope>NUCLEOTIDE SEQUENCE [LARGE SCALE GENOMIC DNA]</scope>
    <source>
        <strain evidence="2 3">DSM 21228</strain>
    </source>
</reference>
<protein>
    <submittedName>
        <fullName evidence="2">TIR domain-containing protein</fullName>
    </submittedName>
</protein>
<dbReference type="Pfam" id="PF13676">
    <property type="entry name" value="TIR_2"/>
    <property type="match status" value="1"/>
</dbReference>
<evidence type="ECO:0000313" key="2">
    <source>
        <dbReference type="EMBL" id="SEA01343.1"/>
    </source>
</evidence>
<dbReference type="SUPFAM" id="SSF52200">
    <property type="entry name" value="Toll/Interleukin receptor TIR domain"/>
    <property type="match status" value="1"/>
</dbReference>
<dbReference type="GO" id="GO:0007165">
    <property type="term" value="P:signal transduction"/>
    <property type="evidence" value="ECO:0007669"/>
    <property type="project" value="InterPro"/>
</dbReference>
<dbReference type="Gene3D" id="3.40.50.10140">
    <property type="entry name" value="Toll/interleukin-1 receptor homology (TIR) domain"/>
    <property type="match status" value="1"/>
</dbReference>
<dbReference type="AlphaFoldDB" id="A0A1H3XPS2"/>
<dbReference type="InterPro" id="IPR035897">
    <property type="entry name" value="Toll_tir_struct_dom_sf"/>
</dbReference>
<organism evidence="2 3">
    <name type="scientific">Thiothrix caldifontis</name>
    <dbReference type="NCBI Taxonomy" id="525918"/>
    <lineage>
        <taxon>Bacteria</taxon>
        <taxon>Pseudomonadati</taxon>
        <taxon>Pseudomonadota</taxon>
        <taxon>Gammaproteobacteria</taxon>
        <taxon>Thiotrichales</taxon>
        <taxon>Thiotrichaceae</taxon>
        <taxon>Thiothrix</taxon>
    </lineage>
</organism>
<sequence length="141" mass="16343">MNEVRRQMIVYEREGHLLKWYDRMIPPGEQWKDTIDIRLKNAKIILLFLSPHFIESRYCYEIEGKQALEKNANGEAIVIPVILRPCAWTASPYGKLQALPTDGKPISTWHDIDLASLGVAESIFKIVKELKINDFKNKKSF</sequence>
<name>A0A1H3XPS2_9GAMM</name>
<feature type="domain" description="TIR" evidence="1">
    <location>
        <begin position="1"/>
        <end position="116"/>
    </location>
</feature>
<dbReference type="PROSITE" id="PS50104">
    <property type="entry name" value="TIR"/>
    <property type="match status" value="1"/>
</dbReference>